<evidence type="ECO:0000313" key="2">
    <source>
        <dbReference type="EMBL" id="KAK1649919.1"/>
    </source>
</evidence>
<gene>
    <name evidence="2" type="ORF">QYE76_067724</name>
</gene>
<feature type="region of interest" description="Disordered" evidence="1">
    <location>
        <begin position="29"/>
        <end position="72"/>
    </location>
</feature>
<dbReference type="AlphaFoldDB" id="A0AAD8SDD0"/>
<dbReference type="EMBL" id="JAUUTY010000004">
    <property type="protein sequence ID" value="KAK1649919.1"/>
    <property type="molecule type" value="Genomic_DNA"/>
</dbReference>
<evidence type="ECO:0000313" key="3">
    <source>
        <dbReference type="Proteomes" id="UP001231189"/>
    </source>
</evidence>
<organism evidence="2 3">
    <name type="scientific">Lolium multiflorum</name>
    <name type="common">Italian ryegrass</name>
    <name type="synonym">Lolium perenne subsp. multiflorum</name>
    <dbReference type="NCBI Taxonomy" id="4521"/>
    <lineage>
        <taxon>Eukaryota</taxon>
        <taxon>Viridiplantae</taxon>
        <taxon>Streptophyta</taxon>
        <taxon>Embryophyta</taxon>
        <taxon>Tracheophyta</taxon>
        <taxon>Spermatophyta</taxon>
        <taxon>Magnoliopsida</taxon>
        <taxon>Liliopsida</taxon>
        <taxon>Poales</taxon>
        <taxon>Poaceae</taxon>
        <taxon>BOP clade</taxon>
        <taxon>Pooideae</taxon>
        <taxon>Poodae</taxon>
        <taxon>Poeae</taxon>
        <taxon>Poeae Chloroplast Group 2 (Poeae type)</taxon>
        <taxon>Loliodinae</taxon>
        <taxon>Loliinae</taxon>
        <taxon>Lolium</taxon>
    </lineage>
</organism>
<reference evidence="2" key="1">
    <citation type="submission" date="2023-07" db="EMBL/GenBank/DDBJ databases">
        <title>A chromosome-level genome assembly of Lolium multiflorum.</title>
        <authorList>
            <person name="Chen Y."/>
            <person name="Copetti D."/>
            <person name="Kolliker R."/>
            <person name="Studer B."/>
        </authorList>
    </citation>
    <scope>NUCLEOTIDE SEQUENCE</scope>
    <source>
        <strain evidence="2">02402/16</strain>
        <tissue evidence="2">Leaf</tissue>
    </source>
</reference>
<evidence type="ECO:0000256" key="1">
    <source>
        <dbReference type="SAM" id="MobiDB-lite"/>
    </source>
</evidence>
<keyword evidence="3" id="KW-1185">Reference proteome</keyword>
<protein>
    <submittedName>
        <fullName evidence="2">Uncharacterized protein</fullName>
    </submittedName>
</protein>
<name>A0AAD8SDD0_LOLMU</name>
<comment type="caution">
    <text evidence="2">The sequence shown here is derived from an EMBL/GenBank/DDBJ whole genome shotgun (WGS) entry which is preliminary data.</text>
</comment>
<dbReference type="Proteomes" id="UP001231189">
    <property type="component" value="Unassembled WGS sequence"/>
</dbReference>
<sequence length="125" mass="13569">MADGTPVTYEDLTEELKKKYDEVKAILEADPSALSQNPLTWRRGKGSPRRRADGGGPVSPRRKNAPGNHEASILSVRQLSGLTKERCHSNSRPPLPFALAAPEPSSPAYVVHKTVVTLADSRRSA</sequence>
<accession>A0AAD8SDD0</accession>
<proteinExistence type="predicted"/>